<feature type="transmembrane region" description="Helical" evidence="8">
    <location>
        <begin position="138"/>
        <end position="163"/>
    </location>
</feature>
<reference evidence="9 10" key="1">
    <citation type="submission" date="2023-05" db="EMBL/GenBank/DDBJ databases">
        <title>YMD87, complete Genome.</title>
        <authorList>
            <person name="Zhang J."/>
            <person name="Xu X."/>
        </authorList>
    </citation>
    <scope>NUCLEOTIDE SEQUENCE [LARGE SCALE GENOMIC DNA]</scope>
    <source>
        <strain evidence="9 10">YMD87</strain>
    </source>
</reference>
<evidence type="ECO:0000313" key="10">
    <source>
        <dbReference type="Proteomes" id="UP001241605"/>
    </source>
</evidence>
<evidence type="ECO:0000256" key="3">
    <source>
        <dbReference type="ARBA" id="ARBA00022448"/>
    </source>
</evidence>
<organism evidence="9 10">
    <name type="scientific">Tropicibacter oceani</name>
    <dbReference type="NCBI Taxonomy" id="3058420"/>
    <lineage>
        <taxon>Bacteria</taxon>
        <taxon>Pseudomonadati</taxon>
        <taxon>Pseudomonadota</taxon>
        <taxon>Alphaproteobacteria</taxon>
        <taxon>Rhodobacterales</taxon>
        <taxon>Roseobacteraceae</taxon>
        <taxon>Tropicibacter</taxon>
    </lineage>
</organism>
<dbReference type="RefSeq" id="WP_282300549.1">
    <property type="nucleotide sequence ID" value="NZ_CP124616.1"/>
</dbReference>
<evidence type="ECO:0000256" key="8">
    <source>
        <dbReference type="RuleBase" id="RU363041"/>
    </source>
</evidence>
<keyword evidence="6 8" id="KW-1133">Transmembrane helix</keyword>
<evidence type="ECO:0000256" key="5">
    <source>
        <dbReference type="ARBA" id="ARBA00022692"/>
    </source>
</evidence>
<evidence type="ECO:0000256" key="1">
    <source>
        <dbReference type="ARBA" id="ARBA00004651"/>
    </source>
</evidence>
<dbReference type="Proteomes" id="UP001241605">
    <property type="component" value="Chromosome"/>
</dbReference>
<feature type="transmembrane region" description="Helical" evidence="8">
    <location>
        <begin position="201"/>
        <end position="217"/>
    </location>
</feature>
<keyword evidence="7 8" id="KW-0472">Membrane</keyword>
<feature type="transmembrane region" description="Helical" evidence="8">
    <location>
        <begin position="77"/>
        <end position="95"/>
    </location>
</feature>
<keyword evidence="4 8" id="KW-1003">Cell membrane</keyword>
<feature type="transmembrane region" description="Helical" evidence="8">
    <location>
        <begin position="29"/>
        <end position="56"/>
    </location>
</feature>
<comment type="similarity">
    <text evidence="2 8">Belongs to the 4-toluene sulfonate uptake permease (TSUP) (TC 2.A.102) family.</text>
</comment>
<dbReference type="Pfam" id="PF01925">
    <property type="entry name" value="TauE"/>
    <property type="match status" value="1"/>
</dbReference>
<feature type="transmembrane region" description="Helical" evidence="8">
    <location>
        <begin position="101"/>
        <end position="118"/>
    </location>
</feature>
<feature type="transmembrane region" description="Helical" evidence="8">
    <location>
        <begin position="229"/>
        <end position="247"/>
    </location>
</feature>
<protein>
    <recommendedName>
        <fullName evidence="8">Probable membrane transporter protein</fullName>
    </recommendedName>
</protein>
<sequence length="251" mass="26735">MELFSLSVFAFTIPAVIFAGISKGGFGSGVAFASASILALVLDPGVALGLMLPLLMLIDVSSLPAYWRKWDWPAARVLLLGGIPGTIAGALFYAWANPDAIRLIIGLVAVLFVAWQAAQKYRLIRLGTTKFGPRTGLFAGLVLGFTSFVSHAGGPAAAVYLLGQGLSKTTYQATTVLIFWAVNLFKSGFYAGMGIFTKETLLLDLALAPFAVLGAWLGIKAHHKVPEHLFFAITYVALTITGLKLIWDALT</sequence>
<evidence type="ECO:0000256" key="4">
    <source>
        <dbReference type="ARBA" id="ARBA00022475"/>
    </source>
</evidence>
<gene>
    <name evidence="9" type="ORF">QF118_18695</name>
</gene>
<dbReference type="PANTHER" id="PTHR30269:SF37">
    <property type="entry name" value="MEMBRANE TRANSPORTER PROTEIN"/>
    <property type="match status" value="1"/>
</dbReference>
<evidence type="ECO:0000313" key="9">
    <source>
        <dbReference type="EMBL" id="WGW03919.1"/>
    </source>
</evidence>
<keyword evidence="10" id="KW-1185">Reference proteome</keyword>
<comment type="subcellular location">
    <subcellularLocation>
        <location evidence="1 8">Cell membrane</location>
        <topology evidence="1 8">Multi-pass membrane protein</topology>
    </subcellularLocation>
</comment>
<dbReference type="InterPro" id="IPR002781">
    <property type="entry name" value="TM_pro_TauE-like"/>
</dbReference>
<feature type="transmembrane region" description="Helical" evidence="8">
    <location>
        <begin position="169"/>
        <end position="189"/>
    </location>
</feature>
<evidence type="ECO:0000256" key="2">
    <source>
        <dbReference type="ARBA" id="ARBA00009142"/>
    </source>
</evidence>
<dbReference type="EMBL" id="CP124616">
    <property type="protein sequence ID" value="WGW03919.1"/>
    <property type="molecule type" value="Genomic_DNA"/>
</dbReference>
<keyword evidence="5 8" id="KW-0812">Transmembrane</keyword>
<name>A0ABY8QH12_9RHOB</name>
<evidence type="ECO:0000256" key="6">
    <source>
        <dbReference type="ARBA" id="ARBA00022989"/>
    </source>
</evidence>
<dbReference type="InterPro" id="IPR052017">
    <property type="entry name" value="TSUP"/>
</dbReference>
<dbReference type="PANTHER" id="PTHR30269">
    <property type="entry name" value="TRANSMEMBRANE PROTEIN YFCA"/>
    <property type="match status" value="1"/>
</dbReference>
<proteinExistence type="inferred from homology"/>
<accession>A0ABY8QH12</accession>
<evidence type="ECO:0000256" key="7">
    <source>
        <dbReference type="ARBA" id="ARBA00023136"/>
    </source>
</evidence>
<keyword evidence="3" id="KW-0813">Transport</keyword>